<proteinExistence type="predicted"/>
<dbReference type="RefSeq" id="WP_212824400.1">
    <property type="nucleotide sequence ID" value="NZ_AP023359.1"/>
</dbReference>
<name>A0A810MVC6_9ACTN</name>
<dbReference type="AlphaFoldDB" id="A0A810MVC6"/>
<gene>
    <name evidence="2" type="ORF">Prubr_21480</name>
</gene>
<feature type="coiled-coil region" evidence="1">
    <location>
        <begin position="275"/>
        <end position="302"/>
    </location>
</feature>
<accession>A0A810MVC6</accession>
<feature type="coiled-coil region" evidence="1">
    <location>
        <begin position="196"/>
        <end position="230"/>
    </location>
</feature>
<dbReference type="EMBL" id="AP023359">
    <property type="protein sequence ID" value="BCJ65127.1"/>
    <property type="molecule type" value="Genomic_DNA"/>
</dbReference>
<reference evidence="2" key="1">
    <citation type="submission" date="2020-08" db="EMBL/GenBank/DDBJ databases">
        <title>Whole genome shotgun sequence of Polymorphospora rubra NBRC 101157.</title>
        <authorList>
            <person name="Komaki H."/>
            <person name="Tamura T."/>
        </authorList>
    </citation>
    <scope>NUCLEOTIDE SEQUENCE</scope>
    <source>
        <strain evidence="2">NBRC 101157</strain>
    </source>
</reference>
<keyword evidence="3" id="KW-1185">Reference proteome</keyword>
<organism evidence="2 3">
    <name type="scientific">Polymorphospora rubra</name>
    <dbReference type="NCBI Taxonomy" id="338584"/>
    <lineage>
        <taxon>Bacteria</taxon>
        <taxon>Bacillati</taxon>
        <taxon>Actinomycetota</taxon>
        <taxon>Actinomycetes</taxon>
        <taxon>Micromonosporales</taxon>
        <taxon>Micromonosporaceae</taxon>
        <taxon>Polymorphospora</taxon>
    </lineage>
</organism>
<dbReference type="KEGG" id="pry:Prubr_21480"/>
<protein>
    <submittedName>
        <fullName evidence="2">Uncharacterized protein</fullName>
    </submittedName>
</protein>
<sequence>MTTVSATLRLHVSDYVRDLRSARNVTRSWARDLRSEMTMAGSLAGGAFGERIVRDASGRFMDSRGRFMSTATVMGSVSGAAAGRYFAREFVRHAGRGFNDLAQRVPAAPVLKWAGISGSVLAAGASLEAIPPTLSAIGGGLGAIPGLAFSAAASLGTLALGSRGIGGALGEIWAPPKSGGGGGGGVDRTAAGLRRLEQAQRGLTYAQRDAREAQQELNRAREQAVRSLRDMSLQLAGLRLDEQDALYGVADAEKELNDIRQRAALDPSQFGEEDIRRAEHAYERAQHTLKATRAQLDDLAIDQARAARAGVEGSQEVQQALRNQERALDGVTDAQYALLDAQEALRQASAGGGGAAQMATAYDKLSKNAKALVDAVRMSKKELDRLRLTAQNTLTAGLGKEFTETARIAIPFAERQIVRFSKTWNTTFTSLLRMGRDPQFLRGFDLAMQSGDRFFNKVNARIPATGTMLAQLFAGSVPFVDQFGDSLLRYVDDFEAWVDRAARSGDLDRFFADAADQASALLDIGRELFVLVGRIGASRQGSTLLRDMADALERFNDEAQGAQTVEGTLATMREAFRGVLNVLLILGEALGDTLADPGTRNAVEAFFNVLGVGAEVVATVVQAFGLLPDEVQTLILVGLALVPVWGRLQAMGAQLGLTAARTATALATMGPASARAGAALTTAAAAAGRAANAFFLLLAADAVFKSFDDATVDVAQLSAELNKLTAVCGTSAEVTRRFGGDVVGLESNLQRLQGAVMLSEGSANRFITGLYRNIPLLGPLADRVIEKTLGQSFLSAAEDLKVLDQALVESVRSGGVAYAEKQLAALAEQAGVSIDDLKKHLPEYAAAVESASRHTGYYAEQAKNAELRQKVLSSSMQDGIAAAGGLARALNLLNGEMLDGRAAESEYQAAVDALTGSIKENGAEVGGLTGLMTLQSAAARDVDAGMRRLWDATTGVADAVYESTKVKEGEAAAQRKVAELYARAREELIRQTTAVLGSRDAAEKYVDEIYRIPTQWTTSVRLETEGAAAGVGNFKRLLNSIPRDVWTNVHARQGFGPAQRWGGITERRWGGVKENREDRYVPAQAGALRDAMIASPVGVARYSWAEQATGGELFAPKFGNLAKTRREVGWAVENWWGGEVQWGPQGGRAGRFGQRARQVVDYGRPASASTVTAVIDYDRLGASVAAHLREPLADAARVSGSGTTVVQIDSVEVARATQSGQRAEARRG</sequence>
<keyword evidence="1" id="KW-0175">Coiled coil</keyword>
<dbReference type="Proteomes" id="UP000680866">
    <property type="component" value="Chromosome"/>
</dbReference>
<evidence type="ECO:0000313" key="2">
    <source>
        <dbReference type="EMBL" id="BCJ65127.1"/>
    </source>
</evidence>
<evidence type="ECO:0000256" key="1">
    <source>
        <dbReference type="SAM" id="Coils"/>
    </source>
</evidence>
<evidence type="ECO:0000313" key="3">
    <source>
        <dbReference type="Proteomes" id="UP000680866"/>
    </source>
</evidence>